<sequence length="383" mass="41324">MSTERLEKLINQCKSIDVDQKIDAVTKLQAEFESGIEITELESVISTLKACLRISNQHLTTATLSALPPLFPLIISRNNVVPNANARPLSASSSTSSTPGTSHDLMVLRQIMNAFLLAPGVIERLGDTRERARDKARETLVILGGLAFRAPSGSKMKDSNGGPETPLTIFERFLRDSGFRSKVARVREQSLLVLVHIRRTHHLFPVRPYVSSLVDTLEDTDGNVRACASPSVIELFTGPGMTDAARSDLKTELTKKGVRKAMVENIQSQLMYSSRAAGTSTPQSEGSAGSGEPKEEYIPPSVMLQQSRRPTVGAASGATPGITRAVSQGNVREIPRPPSRAAVVSPPLSSQPSSEAASTVEPAFVASSRDLENEFLAFTKSFE</sequence>
<feature type="compositionally biased region" description="Low complexity" evidence="1">
    <location>
        <begin position="341"/>
        <end position="360"/>
    </location>
</feature>
<protein>
    <recommendedName>
        <fullName evidence="4">TOG domain-containing protein</fullName>
    </recommendedName>
</protein>
<evidence type="ECO:0000256" key="1">
    <source>
        <dbReference type="SAM" id="MobiDB-lite"/>
    </source>
</evidence>
<dbReference type="EMBL" id="JABBWE010000020">
    <property type="protein sequence ID" value="KAG1795938.1"/>
    <property type="molecule type" value="Genomic_DNA"/>
</dbReference>
<dbReference type="AlphaFoldDB" id="A0A9P7DJP0"/>
<dbReference type="InterPro" id="IPR011989">
    <property type="entry name" value="ARM-like"/>
</dbReference>
<dbReference type="OrthoDB" id="46159at2759"/>
<proteinExistence type="predicted"/>
<dbReference type="GeneID" id="64604127"/>
<feature type="compositionally biased region" description="Polar residues" evidence="1">
    <location>
        <begin position="272"/>
        <end position="287"/>
    </location>
</feature>
<comment type="caution">
    <text evidence="2">The sequence shown here is derived from an EMBL/GenBank/DDBJ whole genome shotgun (WGS) entry which is preliminary data.</text>
</comment>
<accession>A0A9P7DJP0</accession>
<dbReference type="Gene3D" id="1.25.10.10">
    <property type="entry name" value="Leucine-rich Repeat Variant"/>
    <property type="match status" value="1"/>
</dbReference>
<organism evidence="2 3">
    <name type="scientific">Suillus plorans</name>
    <dbReference type="NCBI Taxonomy" id="116603"/>
    <lineage>
        <taxon>Eukaryota</taxon>
        <taxon>Fungi</taxon>
        <taxon>Dikarya</taxon>
        <taxon>Basidiomycota</taxon>
        <taxon>Agaricomycotina</taxon>
        <taxon>Agaricomycetes</taxon>
        <taxon>Agaricomycetidae</taxon>
        <taxon>Boletales</taxon>
        <taxon>Suillineae</taxon>
        <taxon>Suillaceae</taxon>
        <taxon>Suillus</taxon>
    </lineage>
</organism>
<evidence type="ECO:0000313" key="2">
    <source>
        <dbReference type="EMBL" id="KAG1795938.1"/>
    </source>
</evidence>
<dbReference type="RefSeq" id="XP_041161591.1">
    <property type="nucleotide sequence ID" value="XM_041310363.1"/>
</dbReference>
<evidence type="ECO:0008006" key="4">
    <source>
        <dbReference type="Google" id="ProtNLM"/>
    </source>
</evidence>
<reference evidence="2" key="1">
    <citation type="journal article" date="2020" name="New Phytol.">
        <title>Comparative genomics reveals dynamic genome evolution in host specialist ectomycorrhizal fungi.</title>
        <authorList>
            <person name="Lofgren L.A."/>
            <person name="Nguyen N.H."/>
            <person name="Vilgalys R."/>
            <person name="Ruytinx J."/>
            <person name="Liao H.L."/>
            <person name="Branco S."/>
            <person name="Kuo A."/>
            <person name="LaButti K."/>
            <person name="Lipzen A."/>
            <person name="Andreopoulos W."/>
            <person name="Pangilinan J."/>
            <person name="Riley R."/>
            <person name="Hundley H."/>
            <person name="Na H."/>
            <person name="Barry K."/>
            <person name="Grigoriev I.V."/>
            <person name="Stajich J.E."/>
            <person name="Kennedy P.G."/>
        </authorList>
    </citation>
    <scope>NUCLEOTIDE SEQUENCE</scope>
    <source>
        <strain evidence="2">S12</strain>
    </source>
</reference>
<gene>
    <name evidence="2" type="ORF">HD556DRAFT_354599</name>
</gene>
<dbReference type="Proteomes" id="UP000719766">
    <property type="component" value="Unassembled WGS sequence"/>
</dbReference>
<name>A0A9P7DJP0_9AGAM</name>
<evidence type="ECO:0000313" key="3">
    <source>
        <dbReference type="Proteomes" id="UP000719766"/>
    </source>
</evidence>
<feature type="region of interest" description="Disordered" evidence="1">
    <location>
        <begin position="272"/>
        <end position="361"/>
    </location>
</feature>
<keyword evidence="3" id="KW-1185">Reference proteome</keyword>
<feature type="non-terminal residue" evidence="2">
    <location>
        <position position="383"/>
    </location>
</feature>